<gene>
    <name evidence="2" type="ORF">F7Q92_04020</name>
</gene>
<feature type="region of interest" description="Disordered" evidence="1">
    <location>
        <begin position="57"/>
        <end position="76"/>
    </location>
</feature>
<dbReference type="AlphaFoldDB" id="A0A643FG71"/>
<proteinExistence type="predicted"/>
<name>A0A643FG71_IDEDE</name>
<dbReference type="Proteomes" id="UP000430120">
    <property type="component" value="Unassembled WGS sequence"/>
</dbReference>
<dbReference type="EMBL" id="VZPB01000006">
    <property type="protein sequence ID" value="KAB0584392.1"/>
    <property type="molecule type" value="Genomic_DNA"/>
</dbReference>
<evidence type="ECO:0000313" key="2">
    <source>
        <dbReference type="EMBL" id="KAB0584392.1"/>
    </source>
</evidence>
<evidence type="ECO:0000313" key="3">
    <source>
        <dbReference type="Proteomes" id="UP000430120"/>
    </source>
</evidence>
<protein>
    <submittedName>
        <fullName evidence="2">Uncharacterized protein</fullName>
    </submittedName>
</protein>
<evidence type="ECO:0000256" key="1">
    <source>
        <dbReference type="SAM" id="MobiDB-lite"/>
    </source>
</evidence>
<sequence length="76" mass="7488">MSFSTNDHSAIQRHGSVVRASARLARMVLPLALAAGLVPMLSACGQRAPLLLPSPAAAASGTVSAPGSPGTAAARP</sequence>
<comment type="caution">
    <text evidence="2">The sequence shown here is derived from an EMBL/GenBank/DDBJ whole genome shotgun (WGS) entry which is preliminary data.</text>
</comment>
<keyword evidence="3" id="KW-1185">Reference proteome</keyword>
<accession>A0A643FG71</accession>
<reference evidence="2 3" key="1">
    <citation type="submission" date="2019-09" db="EMBL/GenBank/DDBJ databases">
        <title>Draft genome sequences of 48 bacterial type strains from the CCUG.</title>
        <authorList>
            <person name="Tunovic T."/>
            <person name="Pineiro-Iglesias B."/>
            <person name="Unosson C."/>
            <person name="Inganas E."/>
            <person name="Ohlen M."/>
            <person name="Cardew S."/>
            <person name="Jensie-Markopoulos S."/>
            <person name="Salva-Serra F."/>
            <person name="Jaen-Luchoro D."/>
            <person name="Karlsson R."/>
            <person name="Svensson-Stadler L."/>
            <person name="Chun J."/>
            <person name="Moore E."/>
        </authorList>
    </citation>
    <scope>NUCLEOTIDE SEQUENCE [LARGE SCALE GENOMIC DNA]</scope>
    <source>
        <strain evidence="2 3">CCUG 30977</strain>
    </source>
</reference>
<organism evidence="2 3">
    <name type="scientific">Ideonella dechloratans</name>
    <dbReference type="NCBI Taxonomy" id="36863"/>
    <lineage>
        <taxon>Bacteria</taxon>
        <taxon>Pseudomonadati</taxon>
        <taxon>Pseudomonadota</taxon>
        <taxon>Betaproteobacteria</taxon>
        <taxon>Burkholderiales</taxon>
        <taxon>Sphaerotilaceae</taxon>
        <taxon>Ideonella</taxon>
    </lineage>
</organism>